<accession>A0A498IRP0</accession>
<gene>
    <name evidence="1" type="ORF">DVH24_017181</name>
</gene>
<proteinExistence type="predicted"/>
<evidence type="ECO:0000313" key="2">
    <source>
        <dbReference type="Proteomes" id="UP000290289"/>
    </source>
</evidence>
<keyword evidence="2" id="KW-1185">Reference proteome</keyword>
<dbReference type="EMBL" id="RDQH01000336">
    <property type="protein sequence ID" value="RXH86128.1"/>
    <property type="molecule type" value="Genomic_DNA"/>
</dbReference>
<evidence type="ECO:0000313" key="1">
    <source>
        <dbReference type="EMBL" id="RXH86128.1"/>
    </source>
</evidence>
<comment type="caution">
    <text evidence="1">The sequence shown here is derived from an EMBL/GenBank/DDBJ whole genome shotgun (WGS) entry which is preliminary data.</text>
</comment>
<dbReference type="Proteomes" id="UP000290289">
    <property type="component" value="Chromosome 10"/>
</dbReference>
<sequence>MGNLYSALDNEHPIPLATLVFIDPTNTKKFFSLSEQPLAPEAWNFFLSLLPSHQGPVKSQEYEPIVVFYVGQPCIVNVITTFAIHTLNSGMLFPPPQCHEHIQVGFICEPYYNGCKEDDDRVKLSHIGGVKKTKGV</sequence>
<dbReference type="STRING" id="3750.A0A498IRP0"/>
<dbReference type="AlphaFoldDB" id="A0A498IRP0"/>
<name>A0A498IRP0_MALDO</name>
<organism evidence="1 2">
    <name type="scientific">Malus domestica</name>
    <name type="common">Apple</name>
    <name type="synonym">Pyrus malus</name>
    <dbReference type="NCBI Taxonomy" id="3750"/>
    <lineage>
        <taxon>Eukaryota</taxon>
        <taxon>Viridiplantae</taxon>
        <taxon>Streptophyta</taxon>
        <taxon>Embryophyta</taxon>
        <taxon>Tracheophyta</taxon>
        <taxon>Spermatophyta</taxon>
        <taxon>Magnoliopsida</taxon>
        <taxon>eudicotyledons</taxon>
        <taxon>Gunneridae</taxon>
        <taxon>Pentapetalae</taxon>
        <taxon>rosids</taxon>
        <taxon>fabids</taxon>
        <taxon>Rosales</taxon>
        <taxon>Rosaceae</taxon>
        <taxon>Amygdaloideae</taxon>
        <taxon>Maleae</taxon>
        <taxon>Malus</taxon>
    </lineage>
</organism>
<protein>
    <submittedName>
        <fullName evidence="1">Uncharacterized protein</fullName>
    </submittedName>
</protein>
<reference evidence="1 2" key="1">
    <citation type="submission" date="2018-10" db="EMBL/GenBank/DDBJ databases">
        <title>A high-quality apple genome assembly.</title>
        <authorList>
            <person name="Hu J."/>
        </authorList>
    </citation>
    <scope>NUCLEOTIDE SEQUENCE [LARGE SCALE GENOMIC DNA]</scope>
    <source>
        <strain evidence="2">cv. HFTH1</strain>
        <tissue evidence="1">Young leaf</tissue>
    </source>
</reference>